<reference evidence="3" key="1">
    <citation type="submission" date="2021-04" db="EMBL/GenBank/DDBJ databases">
        <title>Pseudaminobacter soli sp. nov., isolated from paddy soil contaminated by heavy metals.</title>
        <authorList>
            <person name="Zhang K."/>
        </authorList>
    </citation>
    <scope>NUCLEOTIDE SEQUENCE</scope>
    <source>
        <strain evidence="3">19-2017</strain>
    </source>
</reference>
<organism evidence="3 4">
    <name type="scientific">Pseudaminobacter soli</name>
    <name type="common">ex Zhang et al. 2022</name>
    <dbReference type="NCBI Taxonomy" id="2831468"/>
    <lineage>
        <taxon>Bacteria</taxon>
        <taxon>Pseudomonadati</taxon>
        <taxon>Pseudomonadota</taxon>
        <taxon>Alphaproteobacteria</taxon>
        <taxon>Hyphomicrobiales</taxon>
        <taxon>Phyllobacteriaceae</taxon>
        <taxon>Pseudaminobacter</taxon>
    </lineage>
</organism>
<comment type="subunit">
    <text evidence="1">Interacts with the cytoplasmic NapA precursor.</text>
</comment>
<evidence type="ECO:0000313" key="4">
    <source>
        <dbReference type="Proteomes" id="UP000680348"/>
    </source>
</evidence>
<gene>
    <name evidence="1" type="primary">napD</name>
    <name evidence="3" type="ORF">KEU06_27425</name>
</gene>
<accession>A0A942E3J1</accession>
<comment type="function">
    <text evidence="1">Chaperone for NapA, the catalytic subunit of the periplasmic nitrate reductase. It binds directly and specifically to the twin-arginine signal peptide of NapA, preventing premature interaction with the Tat translocase and premature export.</text>
</comment>
<proteinExistence type="inferred from homology"/>
<sequence>MDTPSDGVTRRQFLAGRTGRNHDAESAPEQHCISSAVVAVLPGREDEIAARLAEMNGVELSARQGSKMVVLLEGPSSGAVGGLLLQIAVMDGVITANMVFEHVEQEVQGA</sequence>
<evidence type="ECO:0000256" key="2">
    <source>
        <dbReference type="SAM" id="MobiDB-lite"/>
    </source>
</evidence>
<dbReference type="Proteomes" id="UP000680348">
    <property type="component" value="Unassembled WGS sequence"/>
</dbReference>
<feature type="region of interest" description="Disordered" evidence="2">
    <location>
        <begin position="1"/>
        <end position="29"/>
    </location>
</feature>
<dbReference type="GO" id="GO:0051224">
    <property type="term" value="P:negative regulation of protein transport"/>
    <property type="evidence" value="ECO:0007669"/>
    <property type="project" value="UniProtKB-UniRule"/>
</dbReference>
<comment type="subcellular location">
    <subcellularLocation>
        <location evidence="1">Cytoplasm</location>
    </subcellularLocation>
</comment>
<keyword evidence="1" id="KW-0963">Cytoplasm</keyword>
<dbReference type="GO" id="GO:0005048">
    <property type="term" value="F:signal sequence binding"/>
    <property type="evidence" value="ECO:0007669"/>
    <property type="project" value="UniProtKB-UniRule"/>
</dbReference>
<dbReference type="Gene3D" id="3.30.70.920">
    <property type="match status" value="1"/>
</dbReference>
<keyword evidence="4" id="KW-1185">Reference proteome</keyword>
<dbReference type="InterPro" id="IPR005623">
    <property type="entry name" value="Chaperone_NapD_NO3_reduct"/>
</dbReference>
<dbReference type="Pfam" id="PF03927">
    <property type="entry name" value="NapD"/>
    <property type="match status" value="1"/>
</dbReference>
<keyword evidence="1" id="KW-0143">Chaperone</keyword>
<dbReference type="HAMAP" id="MF_02200">
    <property type="entry name" value="NapD"/>
    <property type="match status" value="1"/>
</dbReference>
<name>A0A942E3J1_9HYPH</name>
<comment type="similarity">
    <text evidence="1">Belongs to the NapD family.</text>
</comment>
<evidence type="ECO:0000256" key="1">
    <source>
        <dbReference type="HAMAP-Rule" id="MF_02200"/>
    </source>
</evidence>
<dbReference type="AlphaFoldDB" id="A0A942E3J1"/>
<dbReference type="EMBL" id="JAGWCR010000023">
    <property type="protein sequence ID" value="MBS3652327.1"/>
    <property type="molecule type" value="Genomic_DNA"/>
</dbReference>
<protein>
    <recommendedName>
        <fullName evidence="1">Chaperone NapD</fullName>
    </recommendedName>
    <alternativeName>
        <fullName evidence="1">NapA signal peptide-binding chaperone NapD</fullName>
    </alternativeName>
</protein>
<evidence type="ECO:0000313" key="3">
    <source>
        <dbReference type="EMBL" id="MBS3652327.1"/>
    </source>
</evidence>
<dbReference type="GO" id="GO:0005737">
    <property type="term" value="C:cytoplasm"/>
    <property type="evidence" value="ECO:0007669"/>
    <property type="project" value="UniProtKB-SubCell"/>
</dbReference>
<comment type="caution">
    <text evidence="3">The sequence shown here is derived from an EMBL/GenBank/DDBJ whole genome shotgun (WGS) entry which is preliminary data.</text>
</comment>